<sequence length="206" mass="21415">MLVTWHVVRAGGGAEGVARRAGEWRWARLACGDGVVVGPCVSNVACTVRAEGDATRRVGEAARGRGVRAAAWRAVTWRLCVRVEKQRMAGERHGGRGRCHGNAGELAGSGVGGGCSGDGGWGCLESVRGVGAAWGMCGDVAPRGRVDVAAARWRGVFNFKRNLLCAEDTEVTGVVGSEWGVSEGQGEVGGTKYIVGHSDLLICKLA</sequence>
<proteinExistence type="predicted"/>
<organism evidence="1 2">
    <name type="scientific">Auriscalpium vulgare</name>
    <dbReference type="NCBI Taxonomy" id="40419"/>
    <lineage>
        <taxon>Eukaryota</taxon>
        <taxon>Fungi</taxon>
        <taxon>Dikarya</taxon>
        <taxon>Basidiomycota</taxon>
        <taxon>Agaricomycotina</taxon>
        <taxon>Agaricomycetes</taxon>
        <taxon>Russulales</taxon>
        <taxon>Auriscalpiaceae</taxon>
        <taxon>Auriscalpium</taxon>
    </lineage>
</organism>
<evidence type="ECO:0000313" key="1">
    <source>
        <dbReference type="EMBL" id="KAI0038165.1"/>
    </source>
</evidence>
<name>A0ACB8R2M0_9AGAM</name>
<evidence type="ECO:0000313" key="2">
    <source>
        <dbReference type="Proteomes" id="UP000814033"/>
    </source>
</evidence>
<comment type="caution">
    <text evidence="1">The sequence shown here is derived from an EMBL/GenBank/DDBJ whole genome shotgun (WGS) entry which is preliminary data.</text>
</comment>
<reference evidence="1" key="1">
    <citation type="submission" date="2021-02" db="EMBL/GenBank/DDBJ databases">
        <authorList>
            <consortium name="DOE Joint Genome Institute"/>
            <person name="Ahrendt S."/>
            <person name="Looney B.P."/>
            <person name="Miyauchi S."/>
            <person name="Morin E."/>
            <person name="Drula E."/>
            <person name="Courty P.E."/>
            <person name="Chicoki N."/>
            <person name="Fauchery L."/>
            <person name="Kohler A."/>
            <person name="Kuo A."/>
            <person name="Labutti K."/>
            <person name="Pangilinan J."/>
            <person name="Lipzen A."/>
            <person name="Riley R."/>
            <person name="Andreopoulos W."/>
            <person name="He G."/>
            <person name="Johnson J."/>
            <person name="Barry K.W."/>
            <person name="Grigoriev I.V."/>
            <person name="Nagy L."/>
            <person name="Hibbett D."/>
            <person name="Henrissat B."/>
            <person name="Matheny P.B."/>
            <person name="Labbe J."/>
            <person name="Martin F."/>
        </authorList>
    </citation>
    <scope>NUCLEOTIDE SEQUENCE</scope>
    <source>
        <strain evidence="1">FP105234-sp</strain>
    </source>
</reference>
<accession>A0ACB8R2M0</accession>
<protein>
    <submittedName>
        <fullName evidence="1">Uncharacterized protein</fullName>
    </submittedName>
</protein>
<dbReference type="Proteomes" id="UP000814033">
    <property type="component" value="Unassembled WGS sequence"/>
</dbReference>
<gene>
    <name evidence="1" type="ORF">FA95DRAFT_1578363</name>
</gene>
<dbReference type="EMBL" id="MU276575">
    <property type="protein sequence ID" value="KAI0038165.1"/>
    <property type="molecule type" value="Genomic_DNA"/>
</dbReference>
<keyword evidence="2" id="KW-1185">Reference proteome</keyword>
<reference evidence="1" key="2">
    <citation type="journal article" date="2022" name="New Phytol.">
        <title>Evolutionary transition to the ectomycorrhizal habit in the genomes of a hyperdiverse lineage of mushroom-forming fungi.</title>
        <authorList>
            <person name="Looney B."/>
            <person name="Miyauchi S."/>
            <person name="Morin E."/>
            <person name="Drula E."/>
            <person name="Courty P.E."/>
            <person name="Kohler A."/>
            <person name="Kuo A."/>
            <person name="LaButti K."/>
            <person name="Pangilinan J."/>
            <person name="Lipzen A."/>
            <person name="Riley R."/>
            <person name="Andreopoulos W."/>
            <person name="He G."/>
            <person name="Johnson J."/>
            <person name="Nolan M."/>
            <person name="Tritt A."/>
            <person name="Barry K.W."/>
            <person name="Grigoriev I.V."/>
            <person name="Nagy L.G."/>
            <person name="Hibbett D."/>
            <person name="Henrissat B."/>
            <person name="Matheny P.B."/>
            <person name="Labbe J."/>
            <person name="Martin F.M."/>
        </authorList>
    </citation>
    <scope>NUCLEOTIDE SEQUENCE</scope>
    <source>
        <strain evidence="1">FP105234-sp</strain>
    </source>
</reference>